<feature type="compositionally biased region" description="Low complexity" evidence="1">
    <location>
        <begin position="182"/>
        <end position="202"/>
    </location>
</feature>
<feature type="compositionally biased region" description="Low complexity" evidence="1">
    <location>
        <begin position="437"/>
        <end position="447"/>
    </location>
</feature>
<protein>
    <submittedName>
        <fullName evidence="2">Uncharacterized protein</fullName>
    </submittedName>
</protein>
<comment type="caution">
    <text evidence="2">The sequence shown here is derived from an EMBL/GenBank/DDBJ whole genome shotgun (WGS) entry which is preliminary data.</text>
</comment>
<organism evidence="2 3">
    <name type="scientific">Aquitalea aquatica</name>
    <dbReference type="NCBI Taxonomy" id="3044273"/>
    <lineage>
        <taxon>Bacteria</taxon>
        <taxon>Pseudomonadati</taxon>
        <taxon>Pseudomonadota</taxon>
        <taxon>Betaproteobacteria</taxon>
        <taxon>Neisseriales</taxon>
        <taxon>Chromobacteriaceae</taxon>
        <taxon>Aquitalea</taxon>
    </lineage>
</organism>
<reference evidence="2 3" key="1">
    <citation type="submission" date="2020-07" db="EMBL/GenBank/DDBJ databases">
        <title>Draft genome sequence of violacein-producing bacteria and related species.</title>
        <authorList>
            <person name="Wilson H.S."/>
            <person name="De Leon M.E."/>
        </authorList>
    </citation>
    <scope>NUCLEOTIDE SEQUENCE [LARGE SCALE GENOMIC DNA]</scope>
    <source>
        <strain evidence="2 3">HSC-21Su07</strain>
    </source>
</reference>
<accession>A0A838YHQ2</accession>
<keyword evidence="3" id="KW-1185">Reference proteome</keyword>
<dbReference type="RefSeq" id="WP_181837036.1">
    <property type="nucleotide sequence ID" value="NZ_JACERN010000040.1"/>
</dbReference>
<dbReference type="InterPro" id="IPR011006">
    <property type="entry name" value="CheY-like_superfamily"/>
</dbReference>
<sequence>MMLSNAPQPQLITVMPVGMDPRKLSVFRMAFRMHHSHQLYQLLDEAPGHAPDLAIVDVDSVDGWSAWHDFRASHPHLPALIVTTTPPRAGEAPAAVLRKPVRIETLFPQMRELLANDRTPAVRLSTAVTAAAVTPAAQSPAAAPAAVAEPASSVSDHSAAAAYVASVAATLDEVITQSQQAHRAATAAQQQQQSPAPSDLPQLMDLPDSVTETEHSADTATVEVVRSMLPENQSTPASAGGKISFERFDPSAGLFGLVARLLRQRTAAVIRVREVPVLVLLPAQDKALLLQPLETLQALCSAPSHEVDQQPYAKGPVNAAQQEIRPQTLAWQLAIWTCRGRLMRGIATDTPIRLRYWPNLTRLPPIPEAMRITAFLTRTPVNLKLITRLLKVPPEDLFNYLAAAYGIGILDLPSRSPQLSVISTEPVRPGGKVETVAAPSSPQSSSPAPAPSPAKPAQGSGRLLSRLLKKVIGL</sequence>
<proteinExistence type="predicted"/>
<dbReference type="AlphaFoldDB" id="A0A838YHQ2"/>
<dbReference type="Proteomes" id="UP000545606">
    <property type="component" value="Unassembled WGS sequence"/>
</dbReference>
<dbReference type="EMBL" id="JACERN010000040">
    <property type="protein sequence ID" value="MBA4710111.1"/>
    <property type="molecule type" value="Genomic_DNA"/>
</dbReference>
<dbReference type="SUPFAM" id="SSF52172">
    <property type="entry name" value="CheY-like"/>
    <property type="match status" value="1"/>
</dbReference>
<evidence type="ECO:0000313" key="3">
    <source>
        <dbReference type="Proteomes" id="UP000545606"/>
    </source>
</evidence>
<name>A0A838YHQ2_9NEIS</name>
<evidence type="ECO:0000313" key="2">
    <source>
        <dbReference type="EMBL" id="MBA4710111.1"/>
    </source>
</evidence>
<feature type="region of interest" description="Disordered" evidence="1">
    <location>
        <begin position="423"/>
        <end position="462"/>
    </location>
</feature>
<evidence type="ECO:0000256" key="1">
    <source>
        <dbReference type="SAM" id="MobiDB-lite"/>
    </source>
</evidence>
<feature type="region of interest" description="Disordered" evidence="1">
    <location>
        <begin position="182"/>
        <end position="215"/>
    </location>
</feature>
<gene>
    <name evidence="2" type="ORF">H2Z84_17190</name>
</gene>